<dbReference type="GO" id="GO:0016491">
    <property type="term" value="F:oxidoreductase activity"/>
    <property type="evidence" value="ECO:0007669"/>
    <property type="project" value="TreeGrafter"/>
</dbReference>
<feature type="domain" description="AAA+ ATPase" evidence="4">
    <location>
        <begin position="249"/>
        <end position="393"/>
    </location>
</feature>
<dbReference type="InterPro" id="IPR027417">
    <property type="entry name" value="P-loop_NTPase"/>
</dbReference>
<dbReference type="Pfam" id="PF19959">
    <property type="entry name" value="EAD4"/>
    <property type="match status" value="1"/>
</dbReference>
<proteinExistence type="predicted"/>
<dbReference type="SUPFAM" id="SSF48371">
    <property type="entry name" value="ARM repeat"/>
    <property type="match status" value="1"/>
</dbReference>
<evidence type="ECO:0000259" key="4">
    <source>
        <dbReference type="SMART" id="SM00382"/>
    </source>
</evidence>
<dbReference type="InterPro" id="IPR003593">
    <property type="entry name" value="AAA+_ATPase"/>
</dbReference>
<dbReference type="Proteomes" id="UP000226442">
    <property type="component" value="Unassembled WGS sequence"/>
</dbReference>
<evidence type="ECO:0000256" key="1">
    <source>
        <dbReference type="ARBA" id="ARBA00022549"/>
    </source>
</evidence>
<protein>
    <submittedName>
        <fullName evidence="5">Signal transduction protein</fullName>
    </submittedName>
</protein>
<dbReference type="InterPro" id="IPR011989">
    <property type="entry name" value="ARM-like"/>
</dbReference>
<dbReference type="Gene3D" id="3.40.50.300">
    <property type="entry name" value="P-loop containing nucleotide triphosphate hydrolases"/>
    <property type="match status" value="1"/>
</dbReference>
<dbReference type="EMBL" id="NXIB02000074">
    <property type="protein sequence ID" value="PHX54885.1"/>
    <property type="molecule type" value="Genomic_DNA"/>
</dbReference>
<dbReference type="SMART" id="SM00382">
    <property type="entry name" value="AAA"/>
    <property type="match status" value="1"/>
</dbReference>
<dbReference type="GO" id="GO:0030089">
    <property type="term" value="C:phycobilisome"/>
    <property type="evidence" value="ECO:0007669"/>
    <property type="project" value="UniProtKB-KW"/>
</dbReference>
<accession>A0A2G4EZF2</accession>
<feature type="region of interest" description="Disordered" evidence="3">
    <location>
        <begin position="139"/>
        <end position="159"/>
    </location>
</feature>
<dbReference type="InterPro" id="IPR007111">
    <property type="entry name" value="NACHT_NTPase"/>
</dbReference>
<dbReference type="Pfam" id="PF05729">
    <property type="entry name" value="NACHT"/>
    <property type="match status" value="1"/>
</dbReference>
<dbReference type="InterPro" id="IPR004155">
    <property type="entry name" value="PBS_lyase_HEAT"/>
</dbReference>
<dbReference type="InterPro" id="IPR054611">
    <property type="entry name" value="NCAB"/>
</dbReference>
<dbReference type="SUPFAM" id="SSF52540">
    <property type="entry name" value="P-loop containing nucleoside triphosphate hydrolases"/>
    <property type="match status" value="1"/>
</dbReference>
<dbReference type="Pfam" id="PF22724">
    <property type="entry name" value="NCAB1"/>
    <property type="match status" value="1"/>
</dbReference>
<evidence type="ECO:0000313" key="5">
    <source>
        <dbReference type="EMBL" id="PHX54885.1"/>
    </source>
</evidence>
<dbReference type="PANTHER" id="PTHR12697:SF38">
    <property type="entry name" value="PBS LYASE HEAT DOMAIN PROTEIN REPEAT-CONTAINING PROTEIN"/>
    <property type="match status" value="1"/>
</dbReference>
<keyword evidence="6" id="KW-1185">Reference proteome</keyword>
<keyword evidence="1" id="KW-0042">Antenna complex</keyword>
<evidence type="ECO:0000256" key="2">
    <source>
        <dbReference type="ARBA" id="ARBA00022738"/>
    </source>
</evidence>
<organism evidence="5 6">
    <name type="scientific">Tychonema bourrellyi FEM_GT703</name>
    <dbReference type="NCBI Taxonomy" id="2040638"/>
    <lineage>
        <taxon>Bacteria</taxon>
        <taxon>Bacillati</taxon>
        <taxon>Cyanobacteriota</taxon>
        <taxon>Cyanophyceae</taxon>
        <taxon>Oscillatoriophycideae</taxon>
        <taxon>Oscillatoriales</taxon>
        <taxon>Microcoleaceae</taxon>
        <taxon>Tychonema</taxon>
    </lineage>
</organism>
<dbReference type="InterPro" id="IPR054570">
    <property type="entry name" value="NCC-H_dom"/>
</dbReference>
<dbReference type="PANTHER" id="PTHR12697">
    <property type="entry name" value="PBS LYASE HEAT-LIKE PROTEIN"/>
    <property type="match status" value="1"/>
</dbReference>
<keyword evidence="2" id="KW-0605">Phycobilisome</keyword>
<dbReference type="InterPro" id="IPR016024">
    <property type="entry name" value="ARM-type_fold"/>
</dbReference>
<reference evidence="5" key="1">
    <citation type="submission" date="2017-10" db="EMBL/GenBank/DDBJ databases">
        <title>Draft genome sequence of the planktic cyanobacteria Tychonema bourrellyi isolated from alpine lentic freshwater.</title>
        <authorList>
            <person name="Tett A."/>
            <person name="Armanini F."/>
            <person name="Asnicar F."/>
            <person name="Boscaini A."/>
            <person name="Pasolli E."/>
            <person name="Zolfo M."/>
            <person name="Donati C."/>
            <person name="Salmaso N."/>
            <person name="Segata N."/>
        </authorList>
    </citation>
    <scope>NUCLEOTIDE SEQUENCE</scope>
    <source>
        <strain evidence="5">FEM_GT703</strain>
    </source>
</reference>
<gene>
    <name evidence="5" type="ORF">CP500_013700</name>
</gene>
<dbReference type="Gene3D" id="1.25.10.10">
    <property type="entry name" value="Leucine-rich Repeat Variant"/>
    <property type="match status" value="4"/>
</dbReference>
<dbReference type="Pfam" id="PF22730">
    <property type="entry name" value="NCC-H"/>
    <property type="match status" value="1"/>
</dbReference>
<dbReference type="Pfam" id="PF13646">
    <property type="entry name" value="HEAT_2"/>
    <property type="match status" value="4"/>
</dbReference>
<sequence>MPSKKKVTYGPTVKERAKRLLEALLDYVNWELEDVGGISLNHKWKDETTDKPKLVIKTELRTLEFLTAKDKHEGKLTTTEIRQALNQHLKDFLEILEDHRLETQGDDEWHFTLTLWSKKDKQKNLEQFEIKWESLRPEKSKKQEETLRETVAGKTPKPKEETINWQEICRHNLAQQKQLTTNPFTNANGMTPQLDGVYVPLAIVERQKPKPQPRNQQEEKEKETEKLIPIAEERFFEDVLRQGKSDISQGRKIAIIGEPGAGKTTRLQKIADWILEQDLGLPIWIDLAELGDRDICQYLEKVWLSRCQGEVTRRDLEGQINRVWLLLDGVDEMAHTQGMQQLAKDLLRSWVQAARVVVTCRVNVWEADKNAFSGFDVFRNLEFNPEQVTEYIRRWFAGMGDAATGETLEFALAESENSRLKELIQNPLRLWMLCQIWSSRQGTLPDTQAKLYGSFIKYIYRWKEQFIKSYAKLCDKTQSECQKLLHEGLGELAKVAIDGKSSRFRLSYQLVSQYLGARSDETSLLSLALSLGWLNRVGIDFDEPEESVYAFYHATFQEYFAALAVDDWDYFLPRNHVDFPVVGKEYRIFEASWKQVILLWLGLEDVNRKQKEEFIEALLDFKGGCNDFYEYQAYFLAAAGIAEFKDCSQADAIVAKIIDWGFGYFSIEKQKWQTFLDPIAKGAIGTLLQTNYSIDVNQLIDLLTTTEDENIPKVVYILGKIATSNPEAIAALIQLLSATNDCGLTRWRVAESLGKIAIGNSEAIASLIGIISTTTDTYIRYEVSKILDKIAVDNSEAIAALIEILSATTNVSIRSIVANILGKIAIGNSEAIATLSAILLGTNDEKKLFCIAYILGKIDKGNPDVVAALINNLSKTNDEYTRRMFAHIFSLIGTENPEVIAALIGILSATNDENTRRIVAYSLAINGTGNPRAIAALIELLSANYASCHDHVIMVWREITTEKSEVIAALIEILSATNDKDTRWTVADSLVKIDPGNPKVIAALIKLLSTTNDENIYQIVADSLGKIDPGNPKAIAALIGILSATNDEDTRWRVAESLGKIDPGNPEAIAALIKLLSTTNDENIHQRVADSLGKIDPGNPKAIAALIKLLSKTNDEYTCRIVAESLGKIDPGNPEAIATLIEILSATNDDHTRGNVTQSLNKIVQNDQMPSVVSALQQFHCDQTHETNSDLYKNCFEIIWNCAQNIPYATFYQAWHHQLTTPHPEVPETTGVGSTPFTQSLNLADLPNILDARLVETQLIESLQLICIDTSKFIDSHNPALEIYGQFLDQNCPQRPNGEPETLPQLKSYWNQLHRHSDKHPILIFYEDPTSPAAQGLSPTFLEALTRFDGTLCLITDTPHPPLQTFSPHDPDLLQTVVNWLKRVHLES</sequence>
<dbReference type="SMART" id="SM00567">
    <property type="entry name" value="EZ_HEAT"/>
    <property type="match status" value="12"/>
</dbReference>
<name>A0A2G4EZF2_9CYAN</name>
<dbReference type="InterPro" id="IPR045434">
    <property type="entry name" value="EAD4"/>
</dbReference>
<comment type="caution">
    <text evidence="5">The sequence shown here is derived from an EMBL/GenBank/DDBJ whole genome shotgun (WGS) entry which is preliminary data.</text>
</comment>
<evidence type="ECO:0000256" key="3">
    <source>
        <dbReference type="SAM" id="MobiDB-lite"/>
    </source>
</evidence>
<evidence type="ECO:0000313" key="6">
    <source>
        <dbReference type="Proteomes" id="UP000226442"/>
    </source>
</evidence>
<feature type="compositionally biased region" description="Basic and acidic residues" evidence="3">
    <location>
        <begin position="139"/>
        <end position="148"/>
    </location>
</feature>